<evidence type="ECO:0000256" key="8">
    <source>
        <dbReference type="ARBA" id="ARBA00022989"/>
    </source>
</evidence>
<keyword evidence="3" id="KW-0813">Transport</keyword>
<dbReference type="GO" id="GO:0031992">
    <property type="term" value="F:energy transducer activity"/>
    <property type="evidence" value="ECO:0007669"/>
    <property type="project" value="TreeGrafter"/>
</dbReference>
<reference evidence="12 13" key="2">
    <citation type="submission" date="2018-03" db="EMBL/GenBank/DDBJ databases">
        <authorList>
            <person name="Keele B.F."/>
        </authorList>
    </citation>
    <scope>NUCLEOTIDE SEQUENCE [LARGE SCALE GENOMIC DNA]</scope>
    <source>
        <strain evidence="12 13">D13</strain>
    </source>
</reference>
<evidence type="ECO:0000256" key="1">
    <source>
        <dbReference type="ARBA" id="ARBA00004383"/>
    </source>
</evidence>
<evidence type="ECO:0000256" key="10">
    <source>
        <dbReference type="SAM" id="Phobius"/>
    </source>
</evidence>
<dbReference type="SUPFAM" id="SSF74653">
    <property type="entry name" value="TolA/TonB C-terminal domain"/>
    <property type="match status" value="1"/>
</dbReference>
<name>A0A2P1PM65_9GAMM</name>
<evidence type="ECO:0000256" key="7">
    <source>
        <dbReference type="ARBA" id="ARBA00022927"/>
    </source>
</evidence>
<dbReference type="PANTHER" id="PTHR33446:SF2">
    <property type="entry name" value="PROTEIN TONB"/>
    <property type="match status" value="1"/>
</dbReference>
<evidence type="ECO:0000256" key="3">
    <source>
        <dbReference type="ARBA" id="ARBA00022448"/>
    </source>
</evidence>
<feature type="transmembrane region" description="Helical" evidence="10">
    <location>
        <begin position="15"/>
        <end position="34"/>
    </location>
</feature>
<keyword evidence="13" id="KW-1185">Reference proteome</keyword>
<comment type="similarity">
    <text evidence="2">Belongs to the TonB family.</text>
</comment>
<dbReference type="Pfam" id="PF03544">
    <property type="entry name" value="TonB_C"/>
    <property type="match status" value="1"/>
</dbReference>
<keyword evidence="7" id="KW-0653">Protein transport</keyword>
<evidence type="ECO:0000256" key="4">
    <source>
        <dbReference type="ARBA" id="ARBA00022475"/>
    </source>
</evidence>
<dbReference type="OrthoDB" id="9792439at2"/>
<evidence type="ECO:0000313" key="12">
    <source>
        <dbReference type="EMBL" id="AVP95926.1"/>
    </source>
</evidence>
<dbReference type="PANTHER" id="PTHR33446">
    <property type="entry name" value="PROTEIN TONB-RELATED"/>
    <property type="match status" value="1"/>
</dbReference>
<dbReference type="AlphaFoldDB" id="A0A2P1PM65"/>
<dbReference type="PROSITE" id="PS52015">
    <property type="entry name" value="TONB_CTD"/>
    <property type="match status" value="1"/>
</dbReference>
<dbReference type="EMBL" id="CP027860">
    <property type="protein sequence ID" value="AVP95926.1"/>
    <property type="molecule type" value="Genomic_DNA"/>
</dbReference>
<sequence length="222" mass="23879">MIVFPVRDGISPSRILGMSGALIVHVGVFLFMAVPVRPDRHKASEPATVEVYWNDGKEFPPPPLPPPVKPQPIKPVVTQKPLVPTPVTPPVVVPSTTSSEPATTDFVSNDPQATEPAIVAPEMPASSYVGASVAAGYGGRPTAKYDHRLAREGVQGDVLLHVSLDANGHVIDVIIARSSGHRSLDQSAAKQVRRWTFNPAEENGKRVPAMVLVPMQFRLNRV</sequence>
<dbReference type="NCBIfam" id="TIGR01352">
    <property type="entry name" value="tonB_Cterm"/>
    <property type="match status" value="1"/>
</dbReference>
<dbReference type="RefSeq" id="WP_106889855.1">
    <property type="nucleotide sequence ID" value="NZ_CP027860.1"/>
</dbReference>
<comment type="subcellular location">
    <subcellularLocation>
        <location evidence="1">Cell inner membrane</location>
        <topology evidence="1">Single-pass membrane protein</topology>
        <orientation evidence="1">Periplasmic side</orientation>
    </subcellularLocation>
</comment>
<dbReference type="Proteomes" id="UP000241074">
    <property type="component" value="Chromosome"/>
</dbReference>
<keyword evidence="9 10" id="KW-0472">Membrane</keyword>
<evidence type="ECO:0000256" key="6">
    <source>
        <dbReference type="ARBA" id="ARBA00022692"/>
    </source>
</evidence>
<dbReference type="GO" id="GO:0098797">
    <property type="term" value="C:plasma membrane protein complex"/>
    <property type="evidence" value="ECO:0007669"/>
    <property type="project" value="TreeGrafter"/>
</dbReference>
<keyword evidence="5" id="KW-0997">Cell inner membrane</keyword>
<dbReference type="GO" id="GO:0055085">
    <property type="term" value="P:transmembrane transport"/>
    <property type="evidence" value="ECO:0007669"/>
    <property type="project" value="InterPro"/>
</dbReference>
<evidence type="ECO:0000256" key="9">
    <source>
        <dbReference type="ARBA" id="ARBA00023136"/>
    </source>
</evidence>
<dbReference type="InterPro" id="IPR006260">
    <property type="entry name" value="TonB/TolA_C"/>
</dbReference>
<evidence type="ECO:0000259" key="11">
    <source>
        <dbReference type="PROSITE" id="PS52015"/>
    </source>
</evidence>
<dbReference type="InterPro" id="IPR037682">
    <property type="entry name" value="TonB_C"/>
</dbReference>
<proteinExistence type="inferred from homology"/>
<evidence type="ECO:0000313" key="13">
    <source>
        <dbReference type="Proteomes" id="UP000241074"/>
    </source>
</evidence>
<evidence type="ECO:0000256" key="5">
    <source>
        <dbReference type="ARBA" id="ARBA00022519"/>
    </source>
</evidence>
<feature type="domain" description="TonB C-terminal" evidence="11">
    <location>
        <begin position="130"/>
        <end position="222"/>
    </location>
</feature>
<keyword evidence="8 10" id="KW-1133">Transmembrane helix</keyword>
<dbReference type="KEGG" id="xba:C7S18_01360"/>
<dbReference type="GO" id="GO:0015031">
    <property type="term" value="P:protein transport"/>
    <property type="evidence" value="ECO:0007669"/>
    <property type="project" value="UniProtKB-KW"/>
</dbReference>
<keyword evidence="4" id="KW-1003">Cell membrane</keyword>
<dbReference type="InterPro" id="IPR051045">
    <property type="entry name" value="TonB-dependent_transducer"/>
</dbReference>
<evidence type="ECO:0000256" key="2">
    <source>
        <dbReference type="ARBA" id="ARBA00006555"/>
    </source>
</evidence>
<dbReference type="Gene3D" id="3.30.1150.10">
    <property type="match status" value="1"/>
</dbReference>
<organism evidence="12 13">
    <name type="scientific">Ahniella affigens</name>
    <dbReference type="NCBI Taxonomy" id="2021234"/>
    <lineage>
        <taxon>Bacteria</taxon>
        <taxon>Pseudomonadati</taxon>
        <taxon>Pseudomonadota</taxon>
        <taxon>Gammaproteobacteria</taxon>
        <taxon>Lysobacterales</taxon>
        <taxon>Rhodanobacteraceae</taxon>
        <taxon>Ahniella</taxon>
    </lineage>
</organism>
<gene>
    <name evidence="12" type="ORF">C7S18_01360</name>
</gene>
<keyword evidence="6 10" id="KW-0812">Transmembrane</keyword>
<accession>A0A2P1PM65</accession>
<protein>
    <recommendedName>
        <fullName evidence="11">TonB C-terminal domain-containing protein</fullName>
    </recommendedName>
</protein>
<reference evidence="12 13" key="1">
    <citation type="submission" date="2018-03" db="EMBL/GenBank/DDBJ databases">
        <title>Ahniella affigens gen. nov., sp. nov., a gammaproteobacterium isolated from sandy soil near a stream.</title>
        <authorList>
            <person name="Ko Y."/>
            <person name="Kim J.-H."/>
        </authorList>
    </citation>
    <scope>NUCLEOTIDE SEQUENCE [LARGE SCALE GENOMIC DNA]</scope>
    <source>
        <strain evidence="12 13">D13</strain>
    </source>
</reference>